<sequence length="442" mass="44388">MDERAEPETGRLEQLARTRAYLRLLLLAGLVGVPVSAVAFAFLALLYRLTALVWEDLPADFGLDPVPWWWPVPWLLLGGLLTGAAIKWTPGAAGHLPINGLSAEPVRPSYLPGVLLAAVGGLPLGVVLGPEAPLMAVGAATALILARRTQGTPAAMIVGTSGSAAAVAVIFGSPLVAAVFILEAAGFAGPKLTRLLLPCLLSAGVGALIFTGLGSWTGLPVSSLELPGLPSAGLHVTDLLWTVPAAVLIAVGVREVHTLGRRLAPVAQRRPMSMALTAVAVTAACAGAYSLLTGRSPVDVLLSGQDSLGELSADPEGLGIGVLVAILVFKGVAYAVSLAALRGGPIFPGLFLGAAAGVLLSALPGFGAVPALAAGMGAATVAVLPLPVSAAILVTLLLGADAAAMAPVVLIAVVVAFVTGRVLDRPRDAEVPEGARAEGAPS</sequence>
<keyword evidence="3 5" id="KW-1133">Transmembrane helix</keyword>
<feature type="transmembrane region" description="Helical" evidence="5">
    <location>
        <begin position="318"/>
        <end position="339"/>
    </location>
</feature>
<evidence type="ECO:0000256" key="1">
    <source>
        <dbReference type="ARBA" id="ARBA00004141"/>
    </source>
</evidence>
<accession>A0ABW2DFV8</accession>
<feature type="transmembrane region" description="Helical" evidence="5">
    <location>
        <begin position="351"/>
        <end position="384"/>
    </location>
</feature>
<feature type="transmembrane region" description="Helical" evidence="5">
    <location>
        <begin position="233"/>
        <end position="253"/>
    </location>
</feature>
<dbReference type="SUPFAM" id="SSF81340">
    <property type="entry name" value="Clc chloride channel"/>
    <property type="match status" value="1"/>
</dbReference>
<dbReference type="Gene3D" id="1.10.3080.10">
    <property type="entry name" value="Clc chloride channel"/>
    <property type="match status" value="1"/>
</dbReference>
<dbReference type="Proteomes" id="UP001596470">
    <property type="component" value="Unassembled WGS sequence"/>
</dbReference>
<evidence type="ECO:0000256" key="5">
    <source>
        <dbReference type="SAM" id="Phobius"/>
    </source>
</evidence>
<evidence type="ECO:0000313" key="6">
    <source>
        <dbReference type="EMBL" id="MFC6960141.1"/>
    </source>
</evidence>
<feature type="transmembrane region" description="Helical" evidence="5">
    <location>
        <begin position="195"/>
        <end position="213"/>
    </location>
</feature>
<dbReference type="InterPro" id="IPR001807">
    <property type="entry name" value="ClC"/>
</dbReference>
<feature type="transmembrane region" description="Helical" evidence="5">
    <location>
        <begin position="68"/>
        <end position="88"/>
    </location>
</feature>
<reference evidence="7" key="1">
    <citation type="journal article" date="2019" name="Int. J. Syst. Evol. Microbiol.">
        <title>The Global Catalogue of Microorganisms (GCM) 10K type strain sequencing project: providing services to taxonomists for standard genome sequencing and annotation.</title>
        <authorList>
            <consortium name="The Broad Institute Genomics Platform"/>
            <consortium name="The Broad Institute Genome Sequencing Center for Infectious Disease"/>
            <person name="Wu L."/>
            <person name="Ma J."/>
        </authorList>
    </citation>
    <scope>NUCLEOTIDE SEQUENCE [LARGE SCALE GENOMIC DNA]</scope>
    <source>
        <strain evidence="7">KACC 12634</strain>
    </source>
</reference>
<keyword evidence="2 5" id="KW-0812">Transmembrane</keyword>
<feature type="transmembrane region" description="Helical" evidence="5">
    <location>
        <begin position="274"/>
        <end position="292"/>
    </location>
</feature>
<dbReference type="PRINTS" id="PR00762">
    <property type="entry name" value="CLCHANNEL"/>
</dbReference>
<keyword evidence="4 5" id="KW-0472">Membrane</keyword>
<evidence type="ECO:0000313" key="7">
    <source>
        <dbReference type="Proteomes" id="UP001596470"/>
    </source>
</evidence>
<feature type="transmembrane region" description="Helical" evidence="5">
    <location>
        <begin position="109"/>
        <end position="128"/>
    </location>
</feature>
<feature type="transmembrane region" description="Helical" evidence="5">
    <location>
        <begin position="21"/>
        <end position="48"/>
    </location>
</feature>
<evidence type="ECO:0000256" key="4">
    <source>
        <dbReference type="ARBA" id="ARBA00023136"/>
    </source>
</evidence>
<dbReference type="InterPro" id="IPR014743">
    <property type="entry name" value="Cl-channel_core"/>
</dbReference>
<protein>
    <submittedName>
        <fullName evidence="6">Chloride channel protein</fullName>
    </submittedName>
</protein>
<organism evidence="6 7">
    <name type="scientific">Glycomyces mayteni</name>
    <dbReference type="NCBI Taxonomy" id="543887"/>
    <lineage>
        <taxon>Bacteria</taxon>
        <taxon>Bacillati</taxon>
        <taxon>Actinomycetota</taxon>
        <taxon>Actinomycetes</taxon>
        <taxon>Glycomycetales</taxon>
        <taxon>Glycomycetaceae</taxon>
        <taxon>Glycomyces</taxon>
    </lineage>
</organism>
<dbReference type="EMBL" id="JBHSYS010000005">
    <property type="protein sequence ID" value="MFC6960141.1"/>
    <property type="molecule type" value="Genomic_DNA"/>
</dbReference>
<feature type="transmembrane region" description="Helical" evidence="5">
    <location>
        <begin position="164"/>
        <end position="188"/>
    </location>
</feature>
<dbReference type="RefSeq" id="WP_382356148.1">
    <property type="nucleotide sequence ID" value="NZ_JBHMBP010000005.1"/>
</dbReference>
<proteinExistence type="predicted"/>
<comment type="subcellular location">
    <subcellularLocation>
        <location evidence="1">Membrane</location>
        <topology evidence="1">Multi-pass membrane protein</topology>
    </subcellularLocation>
</comment>
<dbReference type="Pfam" id="PF00654">
    <property type="entry name" value="Voltage_CLC"/>
    <property type="match status" value="1"/>
</dbReference>
<gene>
    <name evidence="6" type="ORF">ACFQS3_23375</name>
</gene>
<evidence type="ECO:0000256" key="3">
    <source>
        <dbReference type="ARBA" id="ARBA00022989"/>
    </source>
</evidence>
<evidence type="ECO:0000256" key="2">
    <source>
        <dbReference type="ARBA" id="ARBA00022692"/>
    </source>
</evidence>
<name>A0ABW2DFV8_9ACTN</name>
<comment type="caution">
    <text evidence="6">The sequence shown here is derived from an EMBL/GenBank/DDBJ whole genome shotgun (WGS) entry which is preliminary data.</text>
</comment>
<feature type="transmembrane region" description="Helical" evidence="5">
    <location>
        <begin position="390"/>
        <end position="418"/>
    </location>
</feature>
<keyword evidence="7" id="KW-1185">Reference proteome</keyword>